<dbReference type="PANTHER" id="PTHR42693">
    <property type="entry name" value="ARYLSULFATASE FAMILY MEMBER"/>
    <property type="match status" value="1"/>
</dbReference>
<feature type="domain" description="Sulfatase N-terminal" evidence="6">
    <location>
        <begin position="8"/>
        <end position="426"/>
    </location>
</feature>
<dbReference type="Pfam" id="PF00884">
    <property type="entry name" value="Sulfatase"/>
    <property type="match status" value="1"/>
</dbReference>
<dbReference type="EC" id="3.1.6.-" evidence="7"/>
<sequence length="554" mass="61696">MSTPHQRPNILLVLADDLGFSDIGCYGSEIETPHLDQLAASGLRFTQMYNTSRCCPTRASLLTGLSPHRAGVGHMVEDFGVGPAYQGYLREDTQTIGELLRQAGYHTGLSGKWHVNWAVGGPSTPLAEKEAKVGKPGYPHPLQRGFDRFYGTMAGAGSFFNPFNLMEQDRFVEPEGDNYYYTDAISAKAIGMMEEAVADGKPFFTHVCYTAPHWPLHAHPADIERYKDRYLCGWDAIRAQRHQKMQDLGIVPREWTLTERDEYAPPWESLDEATRQWEAQRMAVYAAQITCMDRGIGSMLDALDRLGVRDNTIVMFLSDNGGCAEYLKEDGFFVRYSVPTRDGRPTRVGNSMDITPGPETTFMSYGLPWANASNTPFRLYKHYVHEGGIATPLVVSWPAVVKSARIDDSVVHVQDLMPTFADLAGATASLSRGDQGIQSVEGESFGAALKGEHFERDKPLCLEHEGNCAVRIGRWKAVRKYPGDWELYDMVKDRTEVHDVSQQHADKLKELVASYQEWAAVTGVKEWPIDSPLAKKNSFGEVGGRPETSASARK</sequence>
<evidence type="ECO:0000256" key="4">
    <source>
        <dbReference type="ARBA" id="ARBA00022837"/>
    </source>
</evidence>
<keyword evidence="2" id="KW-0479">Metal-binding</keyword>
<dbReference type="Gene3D" id="3.30.1120.10">
    <property type="match status" value="1"/>
</dbReference>
<evidence type="ECO:0000256" key="3">
    <source>
        <dbReference type="ARBA" id="ARBA00022801"/>
    </source>
</evidence>
<dbReference type="GO" id="GO:0016787">
    <property type="term" value="F:hydrolase activity"/>
    <property type="evidence" value="ECO:0007669"/>
    <property type="project" value="UniProtKB-KW"/>
</dbReference>
<name>A0ABU8X7I0_9BURK</name>
<keyword evidence="3 7" id="KW-0378">Hydrolase</keyword>
<protein>
    <submittedName>
        <fullName evidence="7">Arylsulfatase</fullName>
        <ecNumber evidence="7">3.1.6.-</ecNumber>
    </submittedName>
</protein>
<gene>
    <name evidence="7" type="ORF">WKW79_14505</name>
</gene>
<dbReference type="InterPro" id="IPR017850">
    <property type="entry name" value="Alkaline_phosphatase_core_sf"/>
</dbReference>
<organism evidence="7 8">
    <name type="scientific">Variovorax robiniae</name>
    <dbReference type="NCBI Taxonomy" id="1836199"/>
    <lineage>
        <taxon>Bacteria</taxon>
        <taxon>Pseudomonadati</taxon>
        <taxon>Pseudomonadota</taxon>
        <taxon>Betaproteobacteria</taxon>
        <taxon>Burkholderiales</taxon>
        <taxon>Comamonadaceae</taxon>
        <taxon>Variovorax</taxon>
    </lineage>
</organism>
<evidence type="ECO:0000313" key="8">
    <source>
        <dbReference type="Proteomes" id="UP001367030"/>
    </source>
</evidence>
<evidence type="ECO:0000313" key="7">
    <source>
        <dbReference type="EMBL" id="MEJ8855792.1"/>
    </source>
</evidence>
<comment type="caution">
    <text evidence="7">The sequence shown here is derived from an EMBL/GenBank/DDBJ whole genome shotgun (WGS) entry which is preliminary data.</text>
</comment>
<reference evidence="7 8" key="1">
    <citation type="submission" date="2024-03" db="EMBL/GenBank/DDBJ databases">
        <title>Novel species of the genus Variovorax.</title>
        <authorList>
            <person name="Liu Q."/>
            <person name="Xin Y.-H."/>
        </authorList>
    </citation>
    <scope>NUCLEOTIDE SEQUENCE [LARGE SCALE GENOMIC DNA]</scope>
    <source>
        <strain evidence="7 8">KACC 18901</strain>
    </source>
</reference>
<dbReference type="InterPro" id="IPR050738">
    <property type="entry name" value="Sulfatase"/>
</dbReference>
<feature type="region of interest" description="Disordered" evidence="5">
    <location>
        <begin position="531"/>
        <end position="554"/>
    </location>
</feature>
<dbReference type="EMBL" id="JBBKZS010000005">
    <property type="protein sequence ID" value="MEJ8855792.1"/>
    <property type="molecule type" value="Genomic_DNA"/>
</dbReference>
<evidence type="ECO:0000256" key="5">
    <source>
        <dbReference type="SAM" id="MobiDB-lite"/>
    </source>
</evidence>
<dbReference type="SUPFAM" id="SSF53649">
    <property type="entry name" value="Alkaline phosphatase-like"/>
    <property type="match status" value="1"/>
</dbReference>
<dbReference type="CDD" id="cd16025">
    <property type="entry name" value="PAS_like"/>
    <property type="match status" value="1"/>
</dbReference>
<dbReference type="InterPro" id="IPR000917">
    <property type="entry name" value="Sulfatase_N"/>
</dbReference>
<dbReference type="PROSITE" id="PS00149">
    <property type="entry name" value="SULFATASE_2"/>
    <property type="match status" value="1"/>
</dbReference>
<dbReference type="RefSeq" id="WP_340335868.1">
    <property type="nucleotide sequence ID" value="NZ_JBBKZS010000005.1"/>
</dbReference>
<dbReference type="InterPro" id="IPR024607">
    <property type="entry name" value="Sulfatase_CS"/>
</dbReference>
<comment type="similarity">
    <text evidence="1">Belongs to the sulfatase family.</text>
</comment>
<keyword evidence="4" id="KW-0106">Calcium</keyword>
<dbReference type="PANTHER" id="PTHR42693:SF33">
    <property type="entry name" value="ARYLSULFATASE"/>
    <property type="match status" value="1"/>
</dbReference>
<dbReference type="Proteomes" id="UP001367030">
    <property type="component" value="Unassembled WGS sequence"/>
</dbReference>
<proteinExistence type="inferred from homology"/>
<evidence type="ECO:0000256" key="1">
    <source>
        <dbReference type="ARBA" id="ARBA00008779"/>
    </source>
</evidence>
<keyword evidence="8" id="KW-1185">Reference proteome</keyword>
<evidence type="ECO:0000259" key="6">
    <source>
        <dbReference type="Pfam" id="PF00884"/>
    </source>
</evidence>
<accession>A0ABU8X7I0</accession>
<evidence type="ECO:0000256" key="2">
    <source>
        <dbReference type="ARBA" id="ARBA00022723"/>
    </source>
</evidence>
<dbReference type="Gene3D" id="3.40.720.10">
    <property type="entry name" value="Alkaline Phosphatase, subunit A"/>
    <property type="match status" value="1"/>
</dbReference>